<keyword evidence="1" id="KW-0227">DNA damage</keyword>
<keyword evidence="3" id="KW-1185">Reference proteome</keyword>
<proteinExistence type="inferred from homology"/>
<keyword evidence="1" id="KW-0378">Hydrolase</keyword>
<dbReference type="PANTHER" id="PTHR10492:SF100">
    <property type="entry name" value="ATP-DEPENDENT DNA HELICASE"/>
    <property type="match status" value="1"/>
</dbReference>
<dbReference type="RefSeq" id="XP_071904068.1">
    <property type="nucleotide sequence ID" value="XM_072047967.1"/>
</dbReference>
<reference evidence="4" key="1">
    <citation type="submission" date="2025-08" db="UniProtKB">
        <authorList>
            <consortium name="RefSeq"/>
        </authorList>
    </citation>
    <scope>IDENTIFICATION</scope>
    <source>
        <tissue evidence="4">Leaves</tissue>
    </source>
</reference>
<sequence length="232" mass="26820">MVQVERVKLFYIACFFFFFVHKDMSQLQLPHLVSQHLSSLVIELHTHGLRFLWIFQNKTCQLSKQSSVARLIVDDKLMLWAEASMAKRETIEAFHYLLMDIMESDVPFRGKTIIFCDDFRLTLPVIEHLPAVDLIKSTVLYSHLWSHMRKLQLGTNMRAALDPAFSAFLFREGEGVEPVDEHGQISLLPHMVIPYHNKEESLDRMQDVIPIKDVLLGLKVGPAKSLCKRSSR</sequence>
<keyword evidence="1" id="KW-0067">ATP-binding</keyword>
<evidence type="ECO:0000313" key="3">
    <source>
        <dbReference type="Proteomes" id="UP001652660"/>
    </source>
</evidence>
<keyword evidence="1" id="KW-0234">DNA repair</keyword>
<comment type="similarity">
    <text evidence="1">Belongs to the helicase family.</text>
</comment>
<dbReference type="PANTHER" id="PTHR10492">
    <property type="match status" value="1"/>
</dbReference>
<dbReference type="GeneID" id="140006132"/>
<evidence type="ECO:0000259" key="2">
    <source>
        <dbReference type="Pfam" id="PF05970"/>
    </source>
</evidence>
<comment type="cofactor">
    <cofactor evidence="1">
        <name>Mg(2+)</name>
        <dbReference type="ChEBI" id="CHEBI:18420"/>
    </cofactor>
</comment>
<organism evidence="3 4">
    <name type="scientific">Coffea arabica</name>
    <name type="common">Arabian coffee</name>
    <dbReference type="NCBI Taxonomy" id="13443"/>
    <lineage>
        <taxon>Eukaryota</taxon>
        <taxon>Viridiplantae</taxon>
        <taxon>Streptophyta</taxon>
        <taxon>Embryophyta</taxon>
        <taxon>Tracheophyta</taxon>
        <taxon>Spermatophyta</taxon>
        <taxon>Magnoliopsida</taxon>
        <taxon>eudicotyledons</taxon>
        <taxon>Gunneridae</taxon>
        <taxon>Pentapetalae</taxon>
        <taxon>asterids</taxon>
        <taxon>lamiids</taxon>
        <taxon>Gentianales</taxon>
        <taxon>Rubiaceae</taxon>
        <taxon>Ixoroideae</taxon>
        <taxon>Gardenieae complex</taxon>
        <taxon>Bertiereae - Coffeeae clade</taxon>
        <taxon>Coffeeae</taxon>
        <taxon>Coffea</taxon>
    </lineage>
</organism>
<dbReference type="InterPro" id="IPR010285">
    <property type="entry name" value="DNA_helicase_pif1-like_DEAD"/>
</dbReference>
<comment type="catalytic activity">
    <reaction evidence="1">
        <text>ATP + H2O = ADP + phosphate + H(+)</text>
        <dbReference type="Rhea" id="RHEA:13065"/>
        <dbReference type="ChEBI" id="CHEBI:15377"/>
        <dbReference type="ChEBI" id="CHEBI:15378"/>
        <dbReference type="ChEBI" id="CHEBI:30616"/>
        <dbReference type="ChEBI" id="CHEBI:43474"/>
        <dbReference type="ChEBI" id="CHEBI:456216"/>
        <dbReference type="EC" id="5.6.2.3"/>
    </reaction>
</comment>
<feature type="domain" description="DNA helicase Pif1-like DEAD-box helicase" evidence="2">
    <location>
        <begin position="56"/>
        <end position="160"/>
    </location>
</feature>
<evidence type="ECO:0000256" key="1">
    <source>
        <dbReference type="RuleBase" id="RU363044"/>
    </source>
</evidence>
<accession>A0ABM4U9V3</accession>
<evidence type="ECO:0000313" key="4">
    <source>
        <dbReference type="RefSeq" id="XP_071904068.1"/>
    </source>
</evidence>
<dbReference type="Proteomes" id="UP001652660">
    <property type="component" value="Chromosome 4e"/>
</dbReference>
<dbReference type="EC" id="5.6.2.3" evidence="1"/>
<keyword evidence="1" id="KW-0547">Nucleotide-binding</keyword>
<protein>
    <recommendedName>
        <fullName evidence="1">ATP-dependent DNA helicase</fullName>
        <ecNumber evidence="1">5.6.2.3</ecNumber>
    </recommendedName>
</protein>
<gene>
    <name evidence="4" type="primary">LOC140006132</name>
</gene>
<dbReference type="Pfam" id="PF05970">
    <property type="entry name" value="PIF1"/>
    <property type="match status" value="1"/>
</dbReference>
<keyword evidence="1" id="KW-0347">Helicase</keyword>
<keyword evidence="1" id="KW-0233">DNA recombination</keyword>
<name>A0ABM4U9V3_COFAR</name>